<dbReference type="STRING" id="183763.LP52_10550"/>
<keyword evidence="2" id="KW-1185">Reference proteome</keyword>
<comment type="caution">
    <text evidence="1">The sequence shown here is derived from an EMBL/GenBank/DDBJ whole genome shotgun (WGS) entry which is preliminary data.</text>
</comment>
<sequence length="157" mass="17047">MRRLAITGHRALPPEVARAVDSALRARLRDLGPHVTGLSCLADGADALFARAVLDTGGTLEAVVPAERYRDGLPEWHRETYDALLAAAALVHRLPYVESTSHAHLEAGRHLVEHCDELLAVWDGCPPRGPGGTADIVDYARGRERHVTVVWPEGATR</sequence>
<dbReference type="EMBL" id="JROO01000018">
    <property type="protein sequence ID" value="KIH98870.1"/>
    <property type="molecule type" value="Genomic_DNA"/>
</dbReference>
<evidence type="ECO:0000313" key="1">
    <source>
        <dbReference type="EMBL" id="KIH98870.1"/>
    </source>
</evidence>
<gene>
    <name evidence="1" type="ORF">LP52_10550</name>
</gene>
<dbReference type="SUPFAM" id="SSF102405">
    <property type="entry name" value="MCP/YpsA-like"/>
    <property type="match status" value="1"/>
</dbReference>
<organism evidence="1 2">
    <name type="scientific">Streptomonospora alba</name>
    <dbReference type="NCBI Taxonomy" id="183763"/>
    <lineage>
        <taxon>Bacteria</taxon>
        <taxon>Bacillati</taxon>
        <taxon>Actinomycetota</taxon>
        <taxon>Actinomycetes</taxon>
        <taxon>Streptosporangiales</taxon>
        <taxon>Nocardiopsidaceae</taxon>
        <taxon>Streptomonospora</taxon>
    </lineage>
</organism>
<proteinExistence type="predicted"/>
<accession>A0A0C2JIX6</accession>
<dbReference type="AlphaFoldDB" id="A0A0C2JIX6"/>
<dbReference type="Gene3D" id="3.40.50.450">
    <property type="match status" value="1"/>
</dbReference>
<dbReference type="RefSeq" id="WP_040272841.1">
    <property type="nucleotide sequence ID" value="NZ_JROO01000018.1"/>
</dbReference>
<evidence type="ECO:0000313" key="2">
    <source>
        <dbReference type="Proteomes" id="UP000031675"/>
    </source>
</evidence>
<dbReference type="Proteomes" id="UP000031675">
    <property type="component" value="Unassembled WGS sequence"/>
</dbReference>
<protein>
    <recommendedName>
        <fullName evidence="3">DNA recombination-mediator protein A</fullName>
    </recommendedName>
</protein>
<reference evidence="2" key="1">
    <citation type="journal article" date="2015" name="Chem. Biol.">
        <title>Structure, bioactivity, and resistance mechanism of streptomonomicin, an unusual lasso Peptide from an understudied halophilic actinomycete.</title>
        <authorList>
            <person name="Metelev M."/>
            <person name="Tietz J.I."/>
            <person name="Melby J.O."/>
            <person name="Blair P.M."/>
            <person name="Zhu L."/>
            <person name="Livnat I."/>
            <person name="Severinov K."/>
            <person name="Mitchell D.A."/>
        </authorList>
    </citation>
    <scope>NUCLEOTIDE SEQUENCE [LARGE SCALE GENOMIC DNA]</scope>
    <source>
        <strain evidence="2">YIM 90003</strain>
    </source>
</reference>
<evidence type="ECO:0008006" key="3">
    <source>
        <dbReference type="Google" id="ProtNLM"/>
    </source>
</evidence>
<dbReference type="OrthoDB" id="3231229at2"/>
<name>A0A0C2JIX6_9ACTN</name>